<organism evidence="1 2">
    <name type="scientific">Arabidopsis thaliana</name>
    <name type="common">Mouse-ear cress</name>
    <dbReference type="NCBI Taxonomy" id="3702"/>
    <lineage>
        <taxon>Eukaryota</taxon>
        <taxon>Viridiplantae</taxon>
        <taxon>Streptophyta</taxon>
        <taxon>Embryophyta</taxon>
        <taxon>Tracheophyta</taxon>
        <taxon>Spermatophyta</taxon>
        <taxon>Magnoliopsida</taxon>
        <taxon>eudicotyledons</taxon>
        <taxon>Gunneridae</taxon>
        <taxon>Pentapetalae</taxon>
        <taxon>rosids</taxon>
        <taxon>malvids</taxon>
        <taxon>Brassicales</taxon>
        <taxon>Brassicaceae</taxon>
        <taxon>Camelineae</taxon>
        <taxon>Arabidopsis</taxon>
    </lineage>
</organism>
<evidence type="ECO:0000313" key="1">
    <source>
        <dbReference type="EMBL" id="VYS61898.1"/>
    </source>
</evidence>
<sequence>MTVEELVQQPGRTLLRRLHPKRLEGSTWFGFSKNGISKSILRMLHGMLKHPYPTYNDMPRDNQEIWFRTFALGSCPHTLWPCWVSQVYCIKIFRPHEHLERKVGSRRVSKRLEPRHMASLQRVLGVAGDCLYRENQLKKSEKRMWWQRYDGAQCGFDELLKPYKRIENNGGVEPDFVEIIEDTHTNKKAGLIQDGYIAGLVETQLPQNDDGSSPSNIQTREKINRMVLEEIPPNRGRVIELGSLNQSTKYFYAGPSRDSDIFAELEEKDKEILVLKEQNMKILDFMRSKFSDFPNDPLEIQTTSVTRRKYIVGNPSGITLWGNRQKNIPTNFQQRSDAMPVNNIR</sequence>
<gene>
    <name evidence="1" type="ORF">AN1_LOCUS17327</name>
</gene>
<dbReference type="AlphaFoldDB" id="A0A654FM05"/>
<dbReference type="Proteomes" id="UP000426265">
    <property type="component" value="Unassembled WGS sequence"/>
</dbReference>
<protein>
    <submittedName>
        <fullName evidence="1">Uncharacterized protein</fullName>
    </submittedName>
</protein>
<name>A0A654FM05_ARATH</name>
<evidence type="ECO:0000313" key="2">
    <source>
        <dbReference type="Proteomes" id="UP000426265"/>
    </source>
</evidence>
<accession>A0A654FM05</accession>
<dbReference type="ExpressionAtlas" id="A0A654FM05">
    <property type="expression patterns" value="differential"/>
</dbReference>
<proteinExistence type="predicted"/>
<reference evidence="1 2" key="1">
    <citation type="submission" date="2019-11" db="EMBL/GenBank/DDBJ databases">
        <authorList>
            <person name="Jiao W.-B."/>
            <person name="Schneeberger K."/>
        </authorList>
    </citation>
    <scope>NUCLEOTIDE SEQUENCE [LARGE SCALE GENOMIC DNA]</scope>
    <source>
        <strain evidence="2">cv. An-1</strain>
    </source>
</reference>
<dbReference type="EMBL" id="CACRSJ010000109">
    <property type="protein sequence ID" value="VYS61898.1"/>
    <property type="molecule type" value="Genomic_DNA"/>
</dbReference>